<accession>A0AAU7ZD44</accession>
<feature type="signal peptide" evidence="1">
    <location>
        <begin position="1"/>
        <end position="26"/>
    </location>
</feature>
<feature type="chain" id="PRO_5043694872" evidence="1">
    <location>
        <begin position="27"/>
        <end position="201"/>
    </location>
</feature>
<sequence length="201" mass="21724">MKRKILPSSACVLSLLLLVAGTCALAQERGPLHFKGLLNDYTPANPQIAGSPYEMHGQWSLDLHEWGELADFAADMTMSDYGTTNNVLDATKGGQNAHTHHIRLTHAKVTWDMTGCPAYPKPFTTMGFQVTGTVSMITGNGSGALFETTPPSSMLQVCITGGTEVPYSNMTMVFTGPATNHFGNQAIHGVVRKLEPVSERW</sequence>
<evidence type="ECO:0000256" key="1">
    <source>
        <dbReference type="SAM" id="SignalP"/>
    </source>
</evidence>
<organism evidence="2">
    <name type="scientific">Tunturiibacter empetritectus</name>
    <dbReference type="NCBI Taxonomy" id="3069691"/>
    <lineage>
        <taxon>Bacteria</taxon>
        <taxon>Pseudomonadati</taxon>
        <taxon>Acidobacteriota</taxon>
        <taxon>Terriglobia</taxon>
        <taxon>Terriglobales</taxon>
        <taxon>Acidobacteriaceae</taxon>
        <taxon>Tunturiibacter</taxon>
    </lineage>
</organism>
<reference evidence="2" key="2">
    <citation type="journal article" date="2024" name="Environ. Microbiol.">
        <title>Genome analysis and description of Tunturibacter gen. nov. expands the diversity of Terriglobia in tundra soils.</title>
        <authorList>
            <person name="Messyasz A."/>
            <person name="Mannisto M.K."/>
            <person name="Kerkhof L.J."/>
            <person name="Haggblom M.M."/>
        </authorList>
    </citation>
    <scope>NUCLEOTIDE SEQUENCE</scope>
    <source>
        <strain evidence="2">M8UP23</strain>
    </source>
</reference>
<dbReference type="AlphaFoldDB" id="A0AAU7ZD44"/>
<name>A0AAU7ZD44_9BACT</name>
<dbReference type="RefSeq" id="WP_353069099.1">
    <property type="nucleotide sequence ID" value="NZ_CP132932.1"/>
</dbReference>
<protein>
    <submittedName>
        <fullName evidence="2">Uncharacterized protein</fullName>
    </submittedName>
</protein>
<keyword evidence="1" id="KW-0732">Signal</keyword>
<proteinExistence type="predicted"/>
<dbReference type="EMBL" id="CP132932">
    <property type="protein sequence ID" value="XCB26661.1"/>
    <property type="molecule type" value="Genomic_DNA"/>
</dbReference>
<gene>
    <name evidence="2" type="ORF">RBB75_19920</name>
</gene>
<dbReference type="KEGG" id="temp:RBB75_19920"/>
<reference evidence="2" key="1">
    <citation type="submission" date="2023-08" db="EMBL/GenBank/DDBJ databases">
        <authorList>
            <person name="Messyasz A."/>
            <person name="Mannisto M.K."/>
            <person name="Kerkhof L.J."/>
            <person name="Haggblom M."/>
        </authorList>
    </citation>
    <scope>NUCLEOTIDE SEQUENCE</scope>
    <source>
        <strain evidence="2">M8UP23</strain>
    </source>
</reference>
<evidence type="ECO:0000313" key="2">
    <source>
        <dbReference type="EMBL" id="XCB26661.1"/>
    </source>
</evidence>